<proteinExistence type="predicted"/>
<reference evidence="3 4" key="1">
    <citation type="submission" date="2016-03" db="EMBL/GenBank/DDBJ databases">
        <title>How can Kluyveromyces marxianus grow so fast - potential evolutionary course in Saccharomyces Complex revealed by comparative genomics.</title>
        <authorList>
            <person name="Mo W."/>
            <person name="Lu W."/>
            <person name="Yang X."/>
            <person name="Qi J."/>
            <person name="Lv H."/>
        </authorList>
    </citation>
    <scope>NUCLEOTIDE SEQUENCE [LARGE SCALE GENOMIC DNA]</scope>
    <source>
        <strain evidence="3 4">FIM1</strain>
    </source>
</reference>
<keyword evidence="4" id="KW-1185">Reference proteome</keyword>
<dbReference type="PANTHER" id="PTHR10151:SF120">
    <property type="entry name" value="BIS(5'-ADENOSYL)-TRIPHOSPHATASE"/>
    <property type="match status" value="1"/>
</dbReference>
<evidence type="ECO:0000256" key="1">
    <source>
        <dbReference type="SAM" id="MobiDB-lite"/>
    </source>
</evidence>
<reference evidence="3 4" key="2">
    <citation type="submission" date="2019-11" db="EMBL/GenBank/DDBJ databases">
        <authorList>
            <person name="Lu H."/>
        </authorList>
    </citation>
    <scope>NUCLEOTIDE SEQUENCE [LARGE SCALE GENOMIC DNA]</scope>
    <source>
        <strain evidence="3 4">FIM1</strain>
    </source>
</reference>
<dbReference type="Proteomes" id="UP000422736">
    <property type="component" value="Chromosome 1"/>
</dbReference>
<keyword evidence="2" id="KW-0812">Transmembrane</keyword>
<keyword evidence="2" id="KW-0472">Membrane</keyword>
<protein>
    <submittedName>
        <fullName evidence="3">Sulfatase super family</fullName>
    </submittedName>
</protein>
<dbReference type="Gene3D" id="3.40.720.10">
    <property type="entry name" value="Alkaline Phosphatase, subunit A"/>
    <property type="match status" value="1"/>
</dbReference>
<gene>
    <name evidence="3" type="primary">NPP1</name>
    <name evidence="3" type="ORF">FIM1_282</name>
</gene>
<dbReference type="InterPro" id="IPR002591">
    <property type="entry name" value="Phosphodiest/P_Trfase"/>
</dbReference>
<feature type="transmembrane region" description="Helical" evidence="2">
    <location>
        <begin position="125"/>
        <end position="145"/>
    </location>
</feature>
<dbReference type="InterPro" id="IPR017850">
    <property type="entry name" value="Alkaline_phosphatase_core_sf"/>
</dbReference>
<feature type="transmembrane region" description="Helical" evidence="2">
    <location>
        <begin position="92"/>
        <end position="113"/>
    </location>
</feature>
<name>A0ABX6EN69_KLUMA</name>
<evidence type="ECO:0000256" key="2">
    <source>
        <dbReference type="SAM" id="Phobius"/>
    </source>
</evidence>
<feature type="region of interest" description="Disordered" evidence="1">
    <location>
        <begin position="569"/>
        <end position="609"/>
    </location>
</feature>
<sequence length="641" mass="72694">MVSPGSEFDLDFSDLDDPLEFLDSPSWSQRLRAFANKSRNYFRKWYYVTPFQSGIELETWNDVDLDSVSPDLQSDYFRNSGTENRNSKKAYIWKWITFVLMIISLLLLSILIVSSVKNKKRRVQGAAAAAMSTGVGLAKTLIISLDGFHPGYISESRTPFLNQIFSSEANSFNDTIVAPYMVPSFPSQTFPNHWSMVTGQFPHHHGIIANRFWDQKQDLAFQIGDLSSRMNTFWNRTLPIWYFTNENELQTHTHMWPGSEIVHEDPLRNPTIIDPFNIDEPLNDKLVVIQKALQNESTTLTFAYVPVVDTMGHKYGNLLDSGHSKVLKEVDDFIEQLLSDIDPSVNVVIVSDHGMSTILKKNVYVWEDHFGDVAKYPSIAKLYDDVNTLIYTKDGKDSAVDELYRELQPKVPPVCELVKSTDLFPDVRDPLIQNRIPQLVITCDPGYLIVTREKYDKLPARFGNHGFRRDEPDMRALFMGKGPFFEHARSKLKLPDQYIKPFDNIQIFSLLLNLCGIDVSGKDIDVDADLKFWDHLMPLGKYSESSPEMLQHYPDSEYNKLWNTYEEASAPTTTTTPTPTTTPTSTTTAPTSTTSSTSATDEADVPPSLGDIIDEVESTINDIIHKIWPSKGKGNHNGDSD</sequence>
<feature type="compositionally biased region" description="Low complexity" evidence="1">
    <location>
        <begin position="569"/>
        <end position="600"/>
    </location>
</feature>
<dbReference type="PANTHER" id="PTHR10151">
    <property type="entry name" value="ECTONUCLEOTIDE PYROPHOSPHATASE/PHOSPHODIESTERASE"/>
    <property type="match status" value="1"/>
</dbReference>
<keyword evidence="2" id="KW-1133">Transmembrane helix</keyword>
<dbReference type="CDD" id="cd16018">
    <property type="entry name" value="Enpp"/>
    <property type="match status" value="1"/>
</dbReference>
<dbReference type="SUPFAM" id="SSF53649">
    <property type="entry name" value="Alkaline phosphatase-like"/>
    <property type="match status" value="1"/>
</dbReference>
<evidence type="ECO:0000313" key="3">
    <source>
        <dbReference type="EMBL" id="QGN13640.1"/>
    </source>
</evidence>
<dbReference type="Pfam" id="PF01663">
    <property type="entry name" value="Phosphodiest"/>
    <property type="match status" value="1"/>
</dbReference>
<dbReference type="Gene3D" id="3.30.1360.180">
    <property type="match status" value="1"/>
</dbReference>
<organism evidence="3 4">
    <name type="scientific">Kluyveromyces marxianus</name>
    <name type="common">Yeast</name>
    <name type="synonym">Candida kefyr</name>
    <dbReference type="NCBI Taxonomy" id="4911"/>
    <lineage>
        <taxon>Eukaryota</taxon>
        <taxon>Fungi</taxon>
        <taxon>Dikarya</taxon>
        <taxon>Ascomycota</taxon>
        <taxon>Saccharomycotina</taxon>
        <taxon>Saccharomycetes</taxon>
        <taxon>Saccharomycetales</taxon>
        <taxon>Saccharomycetaceae</taxon>
        <taxon>Kluyveromyces</taxon>
    </lineage>
</organism>
<dbReference type="EMBL" id="CP015054">
    <property type="protein sequence ID" value="QGN13640.1"/>
    <property type="molecule type" value="Genomic_DNA"/>
</dbReference>
<evidence type="ECO:0000313" key="4">
    <source>
        <dbReference type="Proteomes" id="UP000422736"/>
    </source>
</evidence>
<accession>A0ABX6EN69</accession>